<dbReference type="Gene3D" id="3.40.960.10">
    <property type="entry name" value="VSR Endonuclease"/>
    <property type="match status" value="1"/>
</dbReference>
<dbReference type="RefSeq" id="YP_009046798.1">
    <property type="nucleotide sequence ID" value="NC_024451.1"/>
</dbReference>
<organism evidence="2 3">
    <name type="scientific">Armadillidium vulgare iridescent virus</name>
    <dbReference type="NCBI Taxonomy" id="72201"/>
    <lineage>
        <taxon>Viruses</taxon>
        <taxon>Varidnaviria</taxon>
        <taxon>Bamfordvirae</taxon>
        <taxon>Nucleocytoviricota</taxon>
        <taxon>Megaviricetes</taxon>
        <taxon>Pimascovirales</taxon>
        <taxon>Pimascovirales incertae sedis</taxon>
        <taxon>Iridoviridae</taxon>
        <taxon>Betairidovirinae</taxon>
        <taxon>Iridovirus</taxon>
        <taxon>Iridovirus armadillidium1</taxon>
        <taxon>Invertebrate iridescent virus 31</taxon>
    </lineage>
</organism>
<dbReference type="KEGG" id="vg:19738768"/>
<evidence type="ECO:0000313" key="2">
    <source>
        <dbReference type="EMBL" id="CCV02556.1"/>
    </source>
</evidence>
<accession>A0A068QKS7</accession>
<name>A0A068QKS7_9VIRU</name>
<reference evidence="2 3" key="1">
    <citation type="journal article" date="2014" name="J. Gen. Virol.">
        <title>Genome sequence of a crustacean iridovirus, IIV31, isolated from the pill bug, Armadillidium vulgare.</title>
        <authorList>
            <person name="Piegu B."/>
            <person name="Guizard S."/>
            <person name="Yeping T."/>
            <person name="Cruaud C."/>
            <person name="Asgari S."/>
            <person name="Bideshi D.K."/>
            <person name="Federici B.A."/>
            <person name="Bigot Y."/>
        </authorList>
    </citation>
    <scope>NUCLEOTIDE SEQUENCE [LARGE SCALE GENOMIC DNA]</scope>
</reference>
<keyword evidence="3" id="KW-1185">Reference proteome</keyword>
<sequence>MYKQFKVGRYRVDLYIEEYNLVVECDEYNHCDRDPREERERECFIRSELGCEFIRFNPDAKNFSIFTVLGDIHKHILNEKDAIISKQAQKIKLLKKQL</sequence>
<evidence type="ECO:0000313" key="3">
    <source>
        <dbReference type="Proteomes" id="UP000114278"/>
    </source>
</evidence>
<feature type="domain" description="DUF559" evidence="1">
    <location>
        <begin position="3"/>
        <end position="75"/>
    </location>
</feature>
<dbReference type="Pfam" id="PF04480">
    <property type="entry name" value="DUF559"/>
    <property type="match status" value="1"/>
</dbReference>
<dbReference type="EMBL" id="HF920637">
    <property type="protein sequence ID" value="CCV02556.1"/>
    <property type="molecule type" value="Genomic_DNA"/>
</dbReference>
<proteinExistence type="predicted"/>
<dbReference type="GeneID" id="19738768"/>
<protein>
    <recommendedName>
        <fullName evidence="1">DUF559 domain-containing protein</fullName>
    </recommendedName>
</protein>
<gene>
    <name evidence="2" type="primary">184R</name>
    <name evidence="2" type="ORF">IIV31_184R</name>
</gene>
<dbReference type="Proteomes" id="UP000114278">
    <property type="component" value="Segment"/>
</dbReference>
<dbReference type="InterPro" id="IPR007569">
    <property type="entry name" value="DUF559"/>
</dbReference>
<dbReference type="OrthoDB" id="27494at10239"/>
<evidence type="ECO:0000259" key="1">
    <source>
        <dbReference type="Pfam" id="PF04480"/>
    </source>
</evidence>